<dbReference type="GeneID" id="70232043"/>
<feature type="region of interest" description="Disordered" evidence="1">
    <location>
        <begin position="1"/>
        <end position="25"/>
    </location>
</feature>
<accession>A0A9P8PIB0</accession>
<dbReference type="EMBL" id="JAEUBE010000042">
    <property type="protein sequence ID" value="KAH3671889.1"/>
    <property type="molecule type" value="Genomic_DNA"/>
</dbReference>
<protein>
    <submittedName>
        <fullName evidence="2">Uncharacterized protein</fullName>
    </submittedName>
</protein>
<organism evidence="2 3">
    <name type="scientific">Ogataea philodendri</name>
    <dbReference type="NCBI Taxonomy" id="1378263"/>
    <lineage>
        <taxon>Eukaryota</taxon>
        <taxon>Fungi</taxon>
        <taxon>Dikarya</taxon>
        <taxon>Ascomycota</taxon>
        <taxon>Saccharomycotina</taxon>
        <taxon>Pichiomycetes</taxon>
        <taxon>Pichiales</taxon>
        <taxon>Pichiaceae</taxon>
        <taxon>Ogataea</taxon>
    </lineage>
</organism>
<dbReference type="Proteomes" id="UP000769157">
    <property type="component" value="Unassembled WGS sequence"/>
</dbReference>
<comment type="caution">
    <text evidence="2">The sequence shown here is derived from an EMBL/GenBank/DDBJ whole genome shotgun (WGS) entry which is preliminary data.</text>
</comment>
<sequence length="238" mass="27275">MSGTESKPQRKQQHHWQLSSIQQESHKVDDNRDIKLTRKLGLLGRSDSRIEHDLGIVTCCSHNTESPFGVSERSTSEQHVIVSSRFLGLVAGSVMFRVVRSVFDHTSKLVQISIWRFCLDDHSHSFQVSRMFQAQAAFESVFTLQVCLTVEIFSLDVTLAKLVTGRKQDRIGRHFLVVSDPNDVSHANVFPEFILELWNGLHAWTLHSKDLERSQNNNQQEIRVGDIGELEEDILWKK</sequence>
<gene>
    <name evidence="2" type="ORF">OGAPHI_000075</name>
</gene>
<keyword evidence="3" id="KW-1185">Reference proteome</keyword>
<dbReference type="RefSeq" id="XP_046065004.1">
    <property type="nucleotide sequence ID" value="XM_046208898.1"/>
</dbReference>
<reference evidence="2" key="1">
    <citation type="journal article" date="2021" name="Open Biol.">
        <title>Shared evolutionary footprints suggest mitochondrial oxidative damage underlies multiple complex I losses in fungi.</title>
        <authorList>
            <person name="Schikora-Tamarit M.A."/>
            <person name="Marcet-Houben M."/>
            <person name="Nosek J."/>
            <person name="Gabaldon T."/>
        </authorList>
    </citation>
    <scope>NUCLEOTIDE SEQUENCE</scope>
    <source>
        <strain evidence="2">CBS6075</strain>
    </source>
</reference>
<evidence type="ECO:0000313" key="3">
    <source>
        <dbReference type="Proteomes" id="UP000769157"/>
    </source>
</evidence>
<reference evidence="2" key="2">
    <citation type="submission" date="2021-01" db="EMBL/GenBank/DDBJ databases">
        <authorList>
            <person name="Schikora-Tamarit M.A."/>
        </authorList>
    </citation>
    <scope>NUCLEOTIDE SEQUENCE</scope>
    <source>
        <strain evidence="2">CBS6075</strain>
    </source>
</reference>
<evidence type="ECO:0000313" key="2">
    <source>
        <dbReference type="EMBL" id="KAH3671889.1"/>
    </source>
</evidence>
<proteinExistence type="predicted"/>
<dbReference type="AlphaFoldDB" id="A0A9P8PIB0"/>
<name>A0A9P8PIB0_9ASCO</name>
<evidence type="ECO:0000256" key="1">
    <source>
        <dbReference type="SAM" id="MobiDB-lite"/>
    </source>
</evidence>